<dbReference type="AlphaFoldDB" id="A0A8J8T3N3"/>
<dbReference type="EMBL" id="RRYP01006695">
    <property type="protein sequence ID" value="TNV81019.1"/>
    <property type="molecule type" value="Genomic_DNA"/>
</dbReference>
<reference evidence="4" key="1">
    <citation type="submission" date="2019-06" db="EMBL/GenBank/DDBJ databases">
        <authorList>
            <person name="Zheng W."/>
        </authorList>
    </citation>
    <scope>NUCLEOTIDE SEQUENCE</scope>
    <source>
        <strain evidence="4">QDHG01</strain>
    </source>
</reference>
<feature type="region of interest" description="Disordered" evidence="2">
    <location>
        <begin position="260"/>
        <end position="363"/>
    </location>
</feature>
<keyword evidence="1" id="KW-0175">Coiled coil</keyword>
<dbReference type="SUPFAM" id="SSF64268">
    <property type="entry name" value="PX domain"/>
    <property type="match status" value="1"/>
</dbReference>
<sequence length="526" mass="62105">MHTRLKADLEFRAAENLPELPPKKIFFNKNQQFVRERMRSLNKYVKSIILIYEAIENPILQRFLEIDTNFNPNYEYEPIEMDTDPLRYQYNGYQDVSSLFLIEGDKMVKTKKRFEKQKEIEVSQKLSKQQEQERYLLQQFNIKDMPNHRYYNPMIEAPYSELDYSSDYLDEFHGFTDEDKDEEEKFNDRLDEDGSPILHAKKQFKEDRKLGGGIDFELDEDMDINGVMQGEVNFSEDETMKFTREEQKRDTMKRLEVKKKKRVGVTSQDIDEEDKAELAEGENSENDEEEKIELRKSPQGQREEVSSFKNVDLEGDDAVPQKALKLTANRKKSSLTKKNRALVKKEDEDLQRALPEPPITGGEHMFQVNDEYDQIDELQCQDKQKLLVKRSTKACNLLIKENSEMFRLGYRLNEMGQELDEMELYFNDLNVKILDRYALIKKIMENPMKLHKIKKNQIQHAIQVQQELEQDEQQLGNYEDEGGVMAVRKQQIMMQQYPQSIPSLSTGLGYGVSTQPDRFNTNNRFF</sequence>
<dbReference type="Gene3D" id="3.30.1520.10">
    <property type="entry name" value="Phox-like domain"/>
    <property type="match status" value="1"/>
</dbReference>
<evidence type="ECO:0000259" key="3">
    <source>
        <dbReference type="PROSITE" id="PS50195"/>
    </source>
</evidence>
<feature type="compositionally biased region" description="Acidic residues" evidence="2">
    <location>
        <begin position="269"/>
        <end position="291"/>
    </location>
</feature>
<dbReference type="InterPro" id="IPR001683">
    <property type="entry name" value="PX_dom"/>
</dbReference>
<dbReference type="OrthoDB" id="93876at2759"/>
<protein>
    <recommendedName>
        <fullName evidence="3">PX domain-containing protein</fullName>
    </recommendedName>
</protein>
<organism evidence="4 5">
    <name type="scientific">Halteria grandinella</name>
    <dbReference type="NCBI Taxonomy" id="5974"/>
    <lineage>
        <taxon>Eukaryota</taxon>
        <taxon>Sar</taxon>
        <taxon>Alveolata</taxon>
        <taxon>Ciliophora</taxon>
        <taxon>Intramacronucleata</taxon>
        <taxon>Spirotrichea</taxon>
        <taxon>Stichotrichia</taxon>
        <taxon>Sporadotrichida</taxon>
        <taxon>Halteriidae</taxon>
        <taxon>Halteria</taxon>
    </lineage>
</organism>
<dbReference type="InterPro" id="IPR036871">
    <property type="entry name" value="PX_dom_sf"/>
</dbReference>
<feature type="compositionally biased region" description="Basic and acidic residues" evidence="2">
    <location>
        <begin position="292"/>
        <end position="306"/>
    </location>
</feature>
<accession>A0A8J8T3N3</accession>
<dbReference type="GO" id="GO:0035091">
    <property type="term" value="F:phosphatidylinositol binding"/>
    <property type="evidence" value="ECO:0007669"/>
    <property type="project" value="InterPro"/>
</dbReference>
<feature type="coiled-coil region" evidence="1">
    <location>
        <begin position="454"/>
        <end position="481"/>
    </location>
</feature>
<evidence type="ECO:0000256" key="1">
    <source>
        <dbReference type="SAM" id="Coils"/>
    </source>
</evidence>
<dbReference type="CDD" id="cd06093">
    <property type="entry name" value="PX_domain"/>
    <property type="match status" value="1"/>
</dbReference>
<feature type="domain" description="PX" evidence="3">
    <location>
        <begin position="1"/>
        <end position="71"/>
    </location>
</feature>
<comment type="caution">
    <text evidence="4">The sequence shown here is derived from an EMBL/GenBank/DDBJ whole genome shotgun (WGS) entry which is preliminary data.</text>
</comment>
<feature type="compositionally biased region" description="Basic residues" evidence="2">
    <location>
        <begin position="328"/>
        <end position="342"/>
    </location>
</feature>
<evidence type="ECO:0000256" key="2">
    <source>
        <dbReference type="SAM" id="MobiDB-lite"/>
    </source>
</evidence>
<dbReference type="Proteomes" id="UP000785679">
    <property type="component" value="Unassembled WGS sequence"/>
</dbReference>
<keyword evidence="5" id="KW-1185">Reference proteome</keyword>
<dbReference type="PROSITE" id="PS50195">
    <property type="entry name" value="PX"/>
    <property type="match status" value="1"/>
</dbReference>
<evidence type="ECO:0000313" key="5">
    <source>
        <dbReference type="Proteomes" id="UP000785679"/>
    </source>
</evidence>
<dbReference type="Pfam" id="PF00787">
    <property type="entry name" value="PX"/>
    <property type="match status" value="1"/>
</dbReference>
<gene>
    <name evidence="4" type="ORF">FGO68_gene1879</name>
</gene>
<name>A0A8J8T3N3_HALGN</name>
<proteinExistence type="predicted"/>
<evidence type="ECO:0000313" key="4">
    <source>
        <dbReference type="EMBL" id="TNV81019.1"/>
    </source>
</evidence>